<feature type="compositionally biased region" description="Basic and acidic residues" evidence="1">
    <location>
        <begin position="69"/>
        <end position="80"/>
    </location>
</feature>
<reference evidence="3" key="2">
    <citation type="submission" date="2015-01" db="EMBL/GenBank/DDBJ databases">
        <title>Evolutionary Origins and Diversification of the Mycorrhizal Mutualists.</title>
        <authorList>
            <consortium name="DOE Joint Genome Institute"/>
            <consortium name="Mycorrhizal Genomics Consortium"/>
            <person name="Kohler A."/>
            <person name="Kuo A."/>
            <person name="Nagy L.G."/>
            <person name="Floudas D."/>
            <person name="Copeland A."/>
            <person name="Barry K.W."/>
            <person name="Cichocki N."/>
            <person name="Veneault-Fourrey C."/>
            <person name="LaButti K."/>
            <person name="Lindquist E.A."/>
            <person name="Lipzen A."/>
            <person name="Lundell T."/>
            <person name="Morin E."/>
            <person name="Murat C."/>
            <person name="Riley R."/>
            <person name="Ohm R."/>
            <person name="Sun H."/>
            <person name="Tunlid A."/>
            <person name="Henrissat B."/>
            <person name="Grigoriev I.V."/>
            <person name="Hibbett D.S."/>
            <person name="Martin F."/>
        </authorList>
    </citation>
    <scope>NUCLEOTIDE SEQUENCE [LARGE SCALE GENOMIC DNA]</scope>
    <source>
        <strain evidence="3">F 1598</strain>
    </source>
</reference>
<name>A0A0C3F292_PILCF</name>
<dbReference type="HOGENOM" id="CLU_1294862_0_0_1"/>
<feature type="region of interest" description="Disordered" evidence="1">
    <location>
        <begin position="60"/>
        <end position="87"/>
    </location>
</feature>
<dbReference type="InParanoid" id="A0A0C3F292"/>
<accession>A0A0C3F292</accession>
<sequence length="213" mass="23742">MPKHTPFWAGFSLPPIKRSLNTWLVLRQGVPPLHGPGTLALRKGSAVYVPSVLNENLSVAFTPPSHNKNQREGLSKESSDPKGGGILPLASAQPVVEQDAELAEEADKYTKVKIYLEDRAVEISNYLEVLDEVNRCQKTMKDPQKLCQLIDQQLTLEQHIQRLQEESDDIRWQVVSRQATLTFSDSAAQRLLDIQVQIGQVRKFSSALSASVC</sequence>
<evidence type="ECO:0000256" key="1">
    <source>
        <dbReference type="SAM" id="MobiDB-lite"/>
    </source>
</evidence>
<reference evidence="2 3" key="1">
    <citation type="submission" date="2014-04" db="EMBL/GenBank/DDBJ databases">
        <authorList>
            <consortium name="DOE Joint Genome Institute"/>
            <person name="Kuo A."/>
            <person name="Tarkka M."/>
            <person name="Buscot F."/>
            <person name="Kohler A."/>
            <person name="Nagy L.G."/>
            <person name="Floudas D."/>
            <person name="Copeland A."/>
            <person name="Barry K.W."/>
            <person name="Cichocki N."/>
            <person name="Veneault-Fourrey C."/>
            <person name="LaButti K."/>
            <person name="Lindquist E.A."/>
            <person name="Lipzen A."/>
            <person name="Lundell T."/>
            <person name="Morin E."/>
            <person name="Murat C."/>
            <person name="Sun H."/>
            <person name="Tunlid A."/>
            <person name="Henrissat B."/>
            <person name="Grigoriev I.V."/>
            <person name="Hibbett D.S."/>
            <person name="Martin F."/>
            <person name="Nordberg H.P."/>
            <person name="Cantor M.N."/>
            <person name="Hua S.X."/>
        </authorList>
    </citation>
    <scope>NUCLEOTIDE SEQUENCE [LARGE SCALE GENOMIC DNA]</scope>
    <source>
        <strain evidence="2 3">F 1598</strain>
    </source>
</reference>
<proteinExistence type="predicted"/>
<keyword evidence="3" id="KW-1185">Reference proteome</keyword>
<evidence type="ECO:0000313" key="3">
    <source>
        <dbReference type="Proteomes" id="UP000054166"/>
    </source>
</evidence>
<protein>
    <submittedName>
        <fullName evidence="2">Uncharacterized protein</fullName>
    </submittedName>
</protein>
<dbReference type="EMBL" id="KN833067">
    <property type="protein sequence ID" value="KIM74081.1"/>
    <property type="molecule type" value="Genomic_DNA"/>
</dbReference>
<dbReference type="AlphaFoldDB" id="A0A0C3F292"/>
<dbReference type="Proteomes" id="UP000054166">
    <property type="component" value="Unassembled WGS sequence"/>
</dbReference>
<organism evidence="2 3">
    <name type="scientific">Piloderma croceum (strain F 1598)</name>
    <dbReference type="NCBI Taxonomy" id="765440"/>
    <lineage>
        <taxon>Eukaryota</taxon>
        <taxon>Fungi</taxon>
        <taxon>Dikarya</taxon>
        <taxon>Basidiomycota</taxon>
        <taxon>Agaricomycotina</taxon>
        <taxon>Agaricomycetes</taxon>
        <taxon>Agaricomycetidae</taxon>
        <taxon>Atheliales</taxon>
        <taxon>Atheliaceae</taxon>
        <taxon>Piloderma</taxon>
    </lineage>
</organism>
<evidence type="ECO:0000313" key="2">
    <source>
        <dbReference type="EMBL" id="KIM74081.1"/>
    </source>
</evidence>
<gene>
    <name evidence="2" type="ORF">PILCRDRAFT_714514</name>
</gene>
<dbReference type="OrthoDB" id="10523935at2759"/>